<organism evidence="3 4">
    <name type="scientific">Ogataea polymorpha</name>
    <dbReference type="NCBI Taxonomy" id="460523"/>
    <lineage>
        <taxon>Eukaryota</taxon>
        <taxon>Fungi</taxon>
        <taxon>Dikarya</taxon>
        <taxon>Ascomycota</taxon>
        <taxon>Saccharomycotina</taxon>
        <taxon>Pichiomycetes</taxon>
        <taxon>Pichiales</taxon>
        <taxon>Pichiaceae</taxon>
        <taxon>Ogataea</taxon>
    </lineage>
</organism>
<dbReference type="InterPro" id="IPR007009">
    <property type="entry name" value="Shq1_C"/>
</dbReference>
<keyword evidence="4" id="KW-1185">Reference proteome</keyword>
<dbReference type="SUPFAM" id="SSF49764">
    <property type="entry name" value="HSP20-like chaperones"/>
    <property type="match status" value="1"/>
</dbReference>
<name>A0A9P8P0R1_9ASCO</name>
<comment type="similarity">
    <text evidence="1">Belongs to the SHQ1 family.</text>
</comment>
<dbReference type="Pfam" id="PF21413">
    <property type="entry name" value="SHQ1-like_CS"/>
    <property type="match status" value="1"/>
</dbReference>
<protein>
    <recommendedName>
        <fullName evidence="2">CS domain-containing protein</fullName>
    </recommendedName>
</protein>
<reference evidence="3" key="2">
    <citation type="submission" date="2021-01" db="EMBL/GenBank/DDBJ databases">
        <authorList>
            <person name="Schikora-Tamarit M.A."/>
        </authorList>
    </citation>
    <scope>NUCLEOTIDE SEQUENCE</scope>
    <source>
        <strain evidence="3">NCAIM Y.01608</strain>
    </source>
</reference>
<comment type="caution">
    <text evidence="3">The sequence shown here is derived from an EMBL/GenBank/DDBJ whole genome shotgun (WGS) entry which is preliminary data.</text>
</comment>
<dbReference type="InterPro" id="IPR039742">
    <property type="entry name" value="Shq1"/>
</dbReference>
<dbReference type="PANTHER" id="PTHR12967:SF0">
    <property type="entry name" value="PROTEIN SHQ1 HOMOLOG"/>
    <property type="match status" value="1"/>
</dbReference>
<dbReference type="Pfam" id="PF04925">
    <property type="entry name" value="SHQ1"/>
    <property type="match status" value="1"/>
</dbReference>
<dbReference type="InterPro" id="IPR008978">
    <property type="entry name" value="HSP20-like_chaperone"/>
</dbReference>
<evidence type="ECO:0000259" key="2">
    <source>
        <dbReference type="PROSITE" id="PS51203"/>
    </source>
</evidence>
<gene>
    <name evidence="3" type="ORF">OGATHE_004683</name>
</gene>
<sequence>MITPRFEVSQNDEFVIIKVRISNIRFSAKAIEMVADDDKFIFSLPPYYLRLRFSGSIVDDERARAEFVPNEESILIRMPKLTKGEVFSDLDLPAKLLARIENTEKKRPMIEEVGETVNLNSLAQEAEDFDWEVEQVEQQQASLVPQFFYGFNNQYSNMMEVSLSNGNDINELSNPDKMDPDERINERLIKENLKFDPEYYANEYLTQKYFPQESNVKQVLCWENPIRIQHKNHSEIEFSTEEQERMMDLPRKSYLVDNVRPLYYTIVCLLYGYLYELRQNEGELTVESSWTVGKLVPQLCCLDAQLIQSNNKTETNMLRVIALTMARRSLCYPLIRNFELVTAVWEDVYCTLRCGSKAVLKALLACRELFRFHDIYYIYCKIWLDDLCSWTLNNASDTVLRNLGHELRKTVAEIKKQEIVFEKILAEDSEELEFVNLTDIEELAEISYSESNAASS</sequence>
<proteinExistence type="inferred from homology"/>
<evidence type="ECO:0000313" key="3">
    <source>
        <dbReference type="EMBL" id="KAH3663107.1"/>
    </source>
</evidence>
<feature type="domain" description="CS" evidence="2">
    <location>
        <begin position="1"/>
        <end position="91"/>
    </location>
</feature>
<dbReference type="GO" id="GO:0005654">
    <property type="term" value="C:nucleoplasm"/>
    <property type="evidence" value="ECO:0007669"/>
    <property type="project" value="TreeGrafter"/>
</dbReference>
<dbReference type="PANTHER" id="PTHR12967">
    <property type="entry name" value="PROTEIN SHQ1 HOMOLOG"/>
    <property type="match status" value="1"/>
</dbReference>
<evidence type="ECO:0000313" key="4">
    <source>
        <dbReference type="Proteomes" id="UP000788993"/>
    </source>
</evidence>
<dbReference type="PROSITE" id="PS51203">
    <property type="entry name" value="CS"/>
    <property type="match status" value="1"/>
</dbReference>
<dbReference type="GO" id="GO:0051082">
    <property type="term" value="F:unfolded protein binding"/>
    <property type="evidence" value="ECO:0007669"/>
    <property type="project" value="TreeGrafter"/>
</dbReference>
<dbReference type="InterPro" id="IPR048696">
    <property type="entry name" value="SHQ1-like_CS"/>
</dbReference>
<dbReference type="InterPro" id="IPR007052">
    <property type="entry name" value="CS_dom"/>
</dbReference>
<dbReference type="GO" id="GO:0000493">
    <property type="term" value="P:box H/ACA snoRNP assembly"/>
    <property type="evidence" value="ECO:0007669"/>
    <property type="project" value="InterPro"/>
</dbReference>
<dbReference type="EMBL" id="JAEUBD010001266">
    <property type="protein sequence ID" value="KAH3663107.1"/>
    <property type="molecule type" value="Genomic_DNA"/>
</dbReference>
<accession>A0A9P8P0R1</accession>
<reference evidence="3" key="1">
    <citation type="journal article" date="2021" name="Open Biol.">
        <title>Shared evolutionary footprints suggest mitochondrial oxidative damage underlies multiple complex I losses in fungi.</title>
        <authorList>
            <person name="Schikora-Tamarit M.A."/>
            <person name="Marcet-Houben M."/>
            <person name="Nosek J."/>
            <person name="Gabaldon T."/>
        </authorList>
    </citation>
    <scope>NUCLEOTIDE SEQUENCE</scope>
    <source>
        <strain evidence="3">NCAIM Y.01608</strain>
    </source>
</reference>
<dbReference type="GO" id="GO:0005737">
    <property type="term" value="C:cytoplasm"/>
    <property type="evidence" value="ECO:0007669"/>
    <property type="project" value="TreeGrafter"/>
</dbReference>
<dbReference type="AlphaFoldDB" id="A0A9P8P0R1"/>
<dbReference type="Gene3D" id="2.60.40.790">
    <property type="match status" value="1"/>
</dbReference>
<evidence type="ECO:0000256" key="1">
    <source>
        <dbReference type="ARBA" id="ARBA00005607"/>
    </source>
</evidence>
<dbReference type="Proteomes" id="UP000788993">
    <property type="component" value="Unassembled WGS sequence"/>
</dbReference>